<dbReference type="PANTHER" id="PTHR34835">
    <property type="entry name" value="OS07G0283600 PROTEIN-RELATED"/>
    <property type="match status" value="1"/>
</dbReference>
<reference evidence="2" key="5">
    <citation type="journal article" date="2021" name="G3 (Bethesda)">
        <title>Aegilops tauschii genome assembly Aet v5.0 features greater sequence contiguity and improved annotation.</title>
        <authorList>
            <person name="Wang L."/>
            <person name="Zhu T."/>
            <person name="Rodriguez J.C."/>
            <person name="Deal K.R."/>
            <person name="Dubcovsky J."/>
            <person name="McGuire P.E."/>
            <person name="Lux T."/>
            <person name="Spannagl M."/>
            <person name="Mayer K.F.X."/>
            <person name="Baldrich P."/>
            <person name="Meyers B.C."/>
            <person name="Huo N."/>
            <person name="Gu Y.Q."/>
            <person name="Zhou H."/>
            <person name="Devos K.M."/>
            <person name="Bennetzen J.L."/>
            <person name="Unver T."/>
            <person name="Budak H."/>
            <person name="Gulick P.J."/>
            <person name="Galiba G."/>
            <person name="Kalapos B."/>
            <person name="Nelson D.R."/>
            <person name="Li P."/>
            <person name="You F.M."/>
            <person name="Luo M.C."/>
            <person name="Dvorak J."/>
        </authorList>
    </citation>
    <scope>NUCLEOTIDE SEQUENCE [LARGE SCALE GENOMIC DNA]</scope>
    <source>
        <strain evidence="2">cv. AL8/78</strain>
    </source>
</reference>
<reference evidence="3" key="1">
    <citation type="journal article" date="2014" name="Science">
        <title>Ancient hybridizations among the ancestral genomes of bread wheat.</title>
        <authorList>
            <consortium name="International Wheat Genome Sequencing Consortium,"/>
            <person name="Marcussen T."/>
            <person name="Sandve S.R."/>
            <person name="Heier L."/>
            <person name="Spannagl M."/>
            <person name="Pfeifer M."/>
            <person name="Jakobsen K.S."/>
            <person name="Wulff B.B."/>
            <person name="Steuernagel B."/>
            <person name="Mayer K.F."/>
            <person name="Olsen O.A."/>
        </authorList>
    </citation>
    <scope>NUCLEOTIDE SEQUENCE [LARGE SCALE GENOMIC DNA]</scope>
    <source>
        <strain evidence="3">cv. AL8/78</strain>
    </source>
</reference>
<dbReference type="EnsemblPlants" id="AET5Gv21028300.9">
    <property type="protein sequence ID" value="AET5Gv21028300.9"/>
    <property type="gene ID" value="AET5Gv21028300"/>
</dbReference>
<evidence type="ECO:0000313" key="3">
    <source>
        <dbReference type="Proteomes" id="UP000015105"/>
    </source>
</evidence>
<dbReference type="Gramene" id="AET5Gv21028300.9">
    <property type="protein sequence ID" value="AET5Gv21028300.9"/>
    <property type="gene ID" value="AET5Gv21028300"/>
</dbReference>
<reference evidence="2" key="3">
    <citation type="journal article" date="2017" name="Nature">
        <title>Genome sequence of the progenitor of the wheat D genome Aegilops tauschii.</title>
        <authorList>
            <person name="Luo M.C."/>
            <person name="Gu Y.Q."/>
            <person name="Puiu D."/>
            <person name="Wang H."/>
            <person name="Twardziok S.O."/>
            <person name="Deal K.R."/>
            <person name="Huo N."/>
            <person name="Zhu T."/>
            <person name="Wang L."/>
            <person name="Wang Y."/>
            <person name="McGuire P.E."/>
            <person name="Liu S."/>
            <person name="Long H."/>
            <person name="Ramasamy R.K."/>
            <person name="Rodriguez J.C."/>
            <person name="Van S.L."/>
            <person name="Yuan L."/>
            <person name="Wang Z."/>
            <person name="Xia Z."/>
            <person name="Xiao L."/>
            <person name="Anderson O.D."/>
            <person name="Ouyang S."/>
            <person name="Liang Y."/>
            <person name="Zimin A.V."/>
            <person name="Pertea G."/>
            <person name="Qi P."/>
            <person name="Bennetzen J.L."/>
            <person name="Dai X."/>
            <person name="Dawson M.W."/>
            <person name="Muller H.G."/>
            <person name="Kugler K."/>
            <person name="Rivarola-Duarte L."/>
            <person name="Spannagl M."/>
            <person name="Mayer K.F.X."/>
            <person name="Lu F.H."/>
            <person name="Bevan M.W."/>
            <person name="Leroy P."/>
            <person name="Li P."/>
            <person name="You F.M."/>
            <person name="Sun Q."/>
            <person name="Liu Z."/>
            <person name="Lyons E."/>
            <person name="Wicker T."/>
            <person name="Salzberg S.L."/>
            <person name="Devos K.M."/>
            <person name="Dvorak J."/>
        </authorList>
    </citation>
    <scope>NUCLEOTIDE SEQUENCE [LARGE SCALE GENOMIC DNA]</scope>
    <source>
        <strain evidence="2">cv. AL8/78</strain>
    </source>
</reference>
<keyword evidence="3" id="KW-1185">Reference proteome</keyword>
<sequence length="215" mass="23953">MKEKRKKRTRAEEGKAKGHMNKGRATAYNMFSIGYFAKIVDVVCKSNHRMEVVSNGGFGYLLELDDCYVPRPFAQWVADNISTKEEAIVLGGKSISLNPEAVSLVLGIPAGRTKIRVLDEESGKAVFLSLFGLTDLPSISFFGNKLMKEELPDDVYLRCFLTVALATFLCPTSNTKPSTKYLGALVDVSKYKDLDWCSFVHTWNISMSRSTKQTS</sequence>
<protein>
    <submittedName>
        <fullName evidence="2">Uncharacterized protein</fullName>
    </submittedName>
</protein>
<dbReference type="PANTHER" id="PTHR34835:SF60">
    <property type="entry name" value="OS10G0490300 PROTEIN"/>
    <property type="match status" value="1"/>
</dbReference>
<accession>A0A453M3H1</accession>
<organism evidence="2 3">
    <name type="scientific">Aegilops tauschii subsp. strangulata</name>
    <name type="common">Goatgrass</name>
    <dbReference type="NCBI Taxonomy" id="200361"/>
    <lineage>
        <taxon>Eukaryota</taxon>
        <taxon>Viridiplantae</taxon>
        <taxon>Streptophyta</taxon>
        <taxon>Embryophyta</taxon>
        <taxon>Tracheophyta</taxon>
        <taxon>Spermatophyta</taxon>
        <taxon>Magnoliopsida</taxon>
        <taxon>Liliopsida</taxon>
        <taxon>Poales</taxon>
        <taxon>Poaceae</taxon>
        <taxon>BOP clade</taxon>
        <taxon>Pooideae</taxon>
        <taxon>Triticodae</taxon>
        <taxon>Triticeae</taxon>
        <taxon>Triticinae</taxon>
        <taxon>Aegilops</taxon>
    </lineage>
</organism>
<reference evidence="3" key="2">
    <citation type="journal article" date="2017" name="Nat. Plants">
        <title>The Aegilops tauschii genome reveals multiple impacts of transposons.</title>
        <authorList>
            <person name="Zhao G."/>
            <person name="Zou C."/>
            <person name="Li K."/>
            <person name="Wang K."/>
            <person name="Li T."/>
            <person name="Gao L."/>
            <person name="Zhang X."/>
            <person name="Wang H."/>
            <person name="Yang Z."/>
            <person name="Liu X."/>
            <person name="Jiang W."/>
            <person name="Mao L."/>
            <person name="Kong X."/>
            <person name="Jiao Y."/>
            <person name="Jia J."/>
        </authorList>
    </citation>
    <scope>NUCLEOTIDE SEQUENCE [LARGE SCALE GENOMIC DNA]</scope>
    <source>
        <strain evidence="3">cv. AL8/78</strain>
    </source>
</reference>
<name>A0A453M3H1_AEGTS</name>
<evidence type="ECO:0000256" key="1">
    <source>
        <dbReference type="SAM" id="MobiDB-lite"/>
    </source>
</evidence>
<dbReference type="AlphaFoldDB" id="A0A453M3H1"/>
<evidence type="ECO:0000313" key="2">
    <source>
        <dbReference type="EnsemblPlants" id="AET5Gv21028300.9"/>
    </source>
</evidence>
<reference evidence="2" key="4">
    <citation type="submission" date="2019-03" db="UniProtKB">
        <authorList>
            <consortium name="EnsemblPlants"/>
        </authorList>
    </citation>
    <scope>IDENTIFICATION</scope>
</reference>
<dbReference type="Proteomes" id="UP000015105">
    <property type="component" value="Chromosome 5D"/>
</dbReference>
<proteinExistence type="predicted"/>
<feature type="region of interest" description="Disordered" evidence="1">
    <location>
        <begin position="1"/>
        <end position="20"/>
    </location>
</feature>